<dbReference type="InterPro" id="IPR045851">
    <property type="entry name" value="AMP-bd_C_sf"/>
</dbReference>
<dbReference type="RefSeq" id="XP_005706336.1">
    <property type="nucleotide sequence ID" value="XM_005706279.1"/>
</dbReference>
<dbReference type="GeneID" id="17088586"/>
<keyword evidence="4 5" id="KW-0067">ATP-binding</keyword>
<dbReference type="InterPro" id="IPR025110">
    <property type="entry name" value="AMP-bd_C"/>
</dbReference>
<dbReference type="PROSITE" id="PS00455">
    <property type="entry name" value="AMP_BINDING"/>
    <property type="match status" value="1"/>
</dbReference>
<dbReference type="InterPro" id="IPR042099">
    <property type="entry name" value="ANL_N_sf"/>
</dbReference>
<dbReference type="PANTHER" id="PTHR24095">
    <property type="entry name" value="ACETYL-COENZYME A SYNTHETASE"/>
    <property type="match status" value="1"/>
</dbReference>
<dbReference type="CDD" id="cd05966">
    <property type="entry name" value="ACS"/>
    <property type="match status" value="1"/>
</dbReference>
<dbReference type="AlphaFoldDB" id="M2W292"/>
<dbReference type="Pfam" id="PF00501">
    <property type="entry name" value="AMP-binding"/>
    <property type="match status" value="1"/>
</dbReference>
<dbReference type="Gene3D" id="3.30.300.30">
    <property type="match status" value="1"/>
</dbReference>
<dbReference type="eggNOG" id="KOG1175">
    <property type="taxonomic scope" value="Eukaryota"/>
</dbReference>
<evidence type="ECO:0000256" key="5">
    <source>
        <dbReference type="RuleBase" id="RU361147"/>
    </source>
</evidence>
<evidence type="ECO:0000259" key="8">
    <source>
        <dbReference type="Pfam" id="PF16177"/>
    </source>
</evidence>
<feature type="domain" description="AMP-dependent synthetase/ligase" evidence="6">
    <location>
        <begin position="153"/>
        <end position="549"/>
    </location>
</feature>
<dbReference type="InterPro" id="IPR020845">
    <property type="entry name" value="AMP-binding_CS"/>
</dbReference>
<dbReference type="NCBIfam" id="TIGR02188">
    <property type="entry name" value="Ac_CoA_lig_AcsA"/>
    <property type="match status" value="1"/>
</dbReference>
<dbReference type="OMA" id="TVHTKKI"/>
<dbReference type="OrthoDB" id="1706066at2759"/>
<dbReference type="EMBL" id="KB454505">
    <property type="protein sequence ID" value="EME29816.1"/>
    <property type="molecule type" value="Genomic_DNA"/>
</dbReference>
<gene>
    <name evidence="9" type="ORF">Gasu_28170</name>
</gene>
<dbReference type="FunFam" id="3.40.50.12780:FF:000001">
    <property type="entry name" value="Acetyl-coenzyme A synthetase"/>
    <property type="match status" value="1"/>
</dbReference>
<dbReference type="PANTHER" id="PTHR24095:SF14">
    <property type="entry name" value="ACETYL-COENZYME A SYNTHETASE 1"/>
    <property type="match status" value="1"/>
</dbReference>
<evidence type="ECO:0000256" key="3">
    <source>
        <dbReference type="ARBA" id="ARBA00022741"/>
    </source>
</evidence>
<evidence type="ECO:0000259" key="7">
    <source>
        <dbReference type="Pfam" id="PF13193"/>
    </source>
</evidence>
<dbReference type="STRING" id="130081.M2W292"/>
<feature type="domain" description="AMP-binding enzyme C-terminal" evidence="7">
    <location>
        <begin position="606"/>
        <end position="684"/>
    </location>
</feature>
<keyword evidence="3 5" id="KW-0547">Nucleotide-binding</keyword>
<evidence type="ECO:0000259" key="6">
    <source>
        <dbReference type="Pfam" id="PF00501"/>
    </source>
</evidence>
<dbReference type="Gramene" id="EME29816">
    <property type="protein sequence ID" value="EME29816"/>
    <property type="gene ID" value="Gasu_28170"/>
</dbReference>
<dbReference type="GO" id="GO:0005524">
    <property type="term" value="F:ATP binding"/>
    <property type="evidence" value="ECO:0007669"/>
    <property type="project" value="UniProtKB-UniRule"/>
</dbReference>
<protein>
    <recommendedName>
        <fullName evidence="5">Acetyl-coenzyme A synthetase</fullName>
        <ecNumber evidence="5">6.2.1.1</ecNumber>
    </recommendedName>
</protein>
<dbReference type="GO" id="GO:0016208">
    <property type="term" value="F:AMP binding"/>
    <property type="evidence" value="ECO:0007669"/>
    <property type="project" value="InterPro"/>
</dbReference>
<dbReference type="Gene3D" id="3.40.50.12780">
    <property type="entry name" value="N-terminal domain of ligase-like"/>
    <property type="match status" value="1"/>
</dbReference>
<dbReference type="FunFam" id="3.30.300.30:FF:000004">
    <property type="entry name" value="Acetyl-coenzyme A synthetase"/>
    <property type="match status" value="1"/>
</dbReference>
<name>M2W292_GALSU</name>
<dbReference type="NCBIfam" id="NF001208">
    <property type="entry name" value="PRK00174.1"/>
    <property type="match status" value="1"/>
</dbReference>
<dbReference type="InterPro" id="IPR011904">
    <property type="entry name" value="Ac_CoA_lig"/>
</dbReference>
<evidence type="ECO:0000256" key="2">
    <source>
        <dbReference type="ARBA" id="ARBA00022598"/>
    </source>
</evidence>
<reference evidence="10" key="1">
    <citation type="journal article" date="2013" name="Science">
        <title>Gene transfer from bacteria and archaea facilitated evolution of an extremophilic eukaryote.</title>
        <authorList>
            <person name="Schonknecht G."/>
            <person name="Chen W.H."/>
            <person name="Ternes C.M."/>
            <person name="Barbier G.G."/>
            <person name="Shrestha R.P."/>
            <person name="Stanke M."/>
            <person name="Brautigam A."/>
            <person name="Baker B.J."/>
            <person name="Banfield J.F."/>
            <person name="Garavito R.M."/>
            <person name="Carr K."/>
            <person name="Wilkerson C."/>
            <person name="Rensing S.A."/>
            <person name="Gagneul D."/>
            <person name="Dickenson N.E."/>
            <person name="Oesterhelt C."/>
            <person name="Lercher M.J."/>
            <person name="Weber A.P."/>
        </authorList>
    </citation>
    <scope>NUCLEOTIDE SEQUENCE [LARGE SCALE GENOMIC DNA]</scope>
    <source>
        <strain evidence="10">074W</strain>
    </source>
</reference>
<dbReference type="EC" id="6.2.1.1" evidence="5"/>
<keyword evidence="2 5" id="KW-0436">Ligase</keyword>
<dbReference type="Pfam" id="PF16177">
    <property type="entry name" value="ACAS_N"/>
    <property type="match status" value="1"/>
</dbReference>
<dbReference type="Proteomes" id="UP000030680">
    <property type="component" value="Unassembled WGS sequence"/>
</dbReference>
<dbReference type="GO" id="GO:0003987">
    <property type="term" value="F:acetate-CoA ligase activity"/>
    <property type="evidence" value="ECO:0007669"/>
    <property type="project" value="UniProtKB-UniRule"/>
</dbReference>
<sequence>MVAFQLTAFCKLQYTSQVQQHKCQRKRWFKRRLTFGRVRPLQLYSCTNLQETSQELQSGGDRSYPVPREYFDRVTNHHINNIEQYMLLYNHSILQPDEFWSDKAKQVLSWKQLWDDQICSFNFDVEKGPIFCEWFKGGKLNACYNCIDRHVEAGHGDQVAYYAEGNEESADIRGYTYRELLDYIERLASVLKARGVHKGDVVAIYMPNIPELVIAMLACARIGAIHSVVFGGFSAESLANRLLDAKSRVVITCDGYKRGEKIVPLKTVADAAAELARETLGYNLVEHKIIYQRLNSKEHTATMDGHVDEWWHEALSKAEKHCAIEWMDAEDPLFVLYTSGSTGRPKGIVHTTGGYLLYAALTHRYAFNYHPGDVYFCTADCGWITGHSYVVYGPLVNRATQVIFEGVPTYPSADRLWKISAKYKVKQLYTAPTLIRSLMRFGEKYVKNSQRDSLTLLATVGEPINPEAWKWFSREVGENLCPIVDTWWQTETGGHMILPPPVQGFYQKPGSASIPFFGIVPVVVNEKGEELFGECEGYLCIKKPWPGMFRTVLGDHSRMESTYFKPFRGYYMSGDGCRRDKDGYYWLTGRVDDVINVSGHRIGTAEVESALIAHGSVAEAAVVPAPHDIKGQGIYAYVTLREGEEPTEELRKALKHAVREHIGAICTPDVIHWAPALPKTRSGKIMRRILRKIAELGTNVTPNDLGDTSTLSDPQVVDMLVSLYGK</sequence>
<dbReference type="InterPro" id="IPR032387">
    <property type="entry name" value="ACAS_N"/>
</dbReference>
<organism evidence="9 10">
    <name type="scientific">Galdieria sulphuraria</name>
    <name type="common">Red alga</name>
    <dbReference type="NCBI Taxonomy" id="130081"/>
    <lineage>
        <taxon>Eukaryota</taxon>
        <taxon>Rhodophyta</taxon>
        <taxon>Bangiophyceae</taxon>
        <taxon>Galdieriales</taxon>
        <taxon>Galdieriaceae</taxon>
        <taxon>Galdieria</taxon>
    </lineage>
</organism>
<keyword evidence="10" id="KW-1185">Reference proteome</keyword>
<evidence type="ECO:0000313" key="10">
    <source>
        <dbReference type="Proteomes" id="UP000030680"/>
    </source>
</evidence>
<comment type="catalytic activity">
    <reaction evidence="5">
        <text>acetate + ATP + CoA = acetyl-CoA + AMP + diphosphate</text>
        <dbReference type="Rhea" id="RHEA:23176"/>
        <dbReference type="ChEBI" id="CHEBI:30089"/>
        <dbReference type="ChEBI" id="CHEBI:30616"/>
        <dbReference type="ChEBI" id="CHEBI:33019"/>
        <dbReference type="ChEBI" id="CHEBI:57287"/>
        <dbReference type="ChEBI" id="CHEBI:57288"/>
        <dbReference type="ChEBI" id="CHEBI:456215"/>
        <dbReference type="EC" id="6.2.1.1"/>
    </reaction>
</comment>
<accession>M2W292</accession>
<dbReference type="GO" id="GO:0019427">
    <property type="term" value="P:acetyl-CoA biosynthetic process from acetate"/>
    <property type="evidence" value="ECO:0007669"/>
    <property type="project" value="InterPro"/>
</dbReference>
<evidence type="ECO:0000256" key="4">
    <source>
        <dbReference type="ARBA" id="ARBA00022840"/>
    </source>
</evidence>
<dbReference type="KEGG" id="gsl:Gasu_28170"/>
<evidence type="ECO:0000256" key="1">
    <source>
        <dbReference type="ARBA" id="ARBA00006432"/>
    </source>
</evidence>
<dbReference type="SUPFAM" id="SSF56801">
    <property type="entry name" value="Acetyl-CoA synthetase-like"/>
    <property type="match status" value="1"/>
</dbReference>
<evidence type="ECO:0000313" key="9">
    <source>
        <dbReference type="EMBL" id="EME29816.1"/>
    </source>
</evidence>
<comment type="similarity">
    <text evidence="1 5">Belongs to the ATP-dependent AMP-binding enzyme family.</text>
</comment>
<feature type="domain" description="Acetyl-coenzyme A synthetase N-terminal" evidence="8">
    <location>
        <begin position="87"/>
        <end position="146"/>
    </location>
</feature>
<dbReference type="Pfam" id="PF13193">
    <property type="entry name" value="AMP-binding_C"/>
    <property type="match status" value="1"/>
</dbReference>
<dbReference type="InterPro" id="IPR000873">
    <property type="entry name" value="AMP-dep_synth/lig_dom"/>
</dbReference>
<proteinExistence type="inferred from homology"/>